<sequence>MKRRDALKIAGAAAFSVISASAVSAEASPPTRQKIIMVHGSWHWGACFEKVSNFLAETGCAVATPDLKSHGFDESRYDSFSTMGEYVQPVEKMLQESREPVVLLGHSMGGATLTYLGEKYAEKISKLIYLTAFMVPQGKTVLDYTKADATNPKKREILAIVKLVGDGRGLELDTTRRDLVKAAFYGDCSDHDVDIAIKNCVPITSTVPYAVVSEITADRFGKIPRVFIECSMDKAIPIESQRQMAADVPGAKIISIDTSHSSFFSRPAELAHIILENT</sequence>
<organism evidence="3 4">
    <name type="scientific">Bradyrhizobium elkanii</name>
    <dbReference type="NCBI Taxonomy" id="29448"/>
    <lineage>
        <taxon>Bacteria</taxon>
        <taxon>Pseudomonadati</taxon>
        <taxon>Pseudomonadota</taxon>
        <taxon>Alphaproteobacteria</taxon>
        <taxon>Hyphomicrobiales</taxon>
        <taxon>Nitrobacteraceae</taxon>
        <taxon>Bradyrhizobium</taxon>
    </lineage>
</organism>
<dbReference type="PANTHER" id="PTHR10992:SF872">
    <property type="entry name" value="METHYLESTERASE 11, CHLOROPLASTIC-RELATED"/>
    <property type="match status" value="1"/>
</dbReference>
<dbReference type="InterPro" id="IPR029058">
    <property type="entry name" value="AB_hydrolase_fold"/>
</dbReference>
<dbReference type="InterPro" id="IPR000073">
    <property type="entry name" value="AB_hydrolase_1"/>
</dbReference>
<evidence type="ECO:0000313" key="4">
    <source>
        <dbReference type="Proteomes" id="UP001565471"/>
    </source>
</evidence>
<dbReference type="RefSeq" id="WP_077231010.1">
    <property type="nucleotide sequence ID" value="NZ_JALJZB010000001.1"/>
</dbReference>
<dbReference type="EMBL" id="JBGBZA010000002">
    <property type="protein sequence ID" value="MEY9319463.1"/>
    <property type="molecule type" value="Genomic_DNA"/>
</dbReference>
<accession>A0ABV4F7P7</accession>
<feature type="chain" id="PRO_5045178982" evidence="1">
    <location>
        <begin position="28"/>
        <end position="278"/>
    </location>
</feature>
<evidence type="ECO:0000259" key="2">
    <source>
        <dbReference type="Pfam" id="PF12697"/>
    </source>
</evidence>
<dbReference type="Gene3D" id="3.40.50.1820">
    <property type="entry name" value="alpha/beta hydrolase"/>
    <property type="match status" value="1"/>
</dbReference>
<proteinExistence type="predicted"/>
<feature type="signal peptide" evidence="1">
    <location>
        <begin position="1"/>
        <end position="27"/>
    </location>
</feature>
<reference evidence="3 4" key="1">
    <citation type="submission" date="2024-07" db="EMBL/GenBank/DDBJ databases">
        <title>Genomic Encyclopedia of Type Strains, Phase V (KMG-V): Genome sequencing to study the core and pangenomes of soil and plant-associated prokaryotes.</title>
        <authorList>
            <person name="Whitman W."/>
        </authorList>
    </citation>
    <scope>NUCLEOTIDE SEQUENCE [LARGE SCALE GENOMIC DNA]</scope>
    <source>
        <strain evidence="3 4">USDA 415</strain>
    </source>
</reference>
<dbReference type="Proteomes" id="UP001565471">
    <property type="component" value="Unassembled WGS sequence"/>
</dbReference>
<dbReference type="PANTHER" id="PTHR10992">
    <property type="entry name" value="METHYLESTERASE FAMILY MEMBER"/>
    <property type="match status" value="1"/>
</dbReference>
<name>A0ABV4F7P7_BRAEL</name>
<gene>
    <name evidence="3" type="ORF">ABIF29_006262</name>
</gene>
<protein>
    <submittedName>
        <fullName evidence="3">Pimeloyl-ACP methyl ester carboxylesterase</fullName>
    </submittedName>
</protein>
<dbReference type="InterPro" id="IPR045889">
    <property type="entry name" value="MES/HNL"/>
</dbReference>
<evidence type="ECO:0000256" key="1">
    <source>
        <dbReference type="SAM" id="SignalP"/>
    </source>
</evidence>
<comment type="caution">
    <text evidence="3">The sequence shown here is derived from an EMBL/GenBank/DDBJ whole genome shotgun (WGS) entry which is preliminary data.</text>
</comment>
<feature type="domain" description="AB hydrolase-1" evidence="2">
    <location>
        <begin position="35"/>
        <end position="272"/>
    </location>
</feature>
<keyword evidence="4" id="KW-1185">Reference proteome</keyword>
<keyword evidence="1" id="KW-0732">Signal</keyword>
<dbReference type="Pfam" id="PF12697">
    <property type="entry name" value="Abhydrolase_6"/>
    <property type="match status" value="1"/>
</dbReference>
<dbReference type="SUPFAM" id="SSF53474">
    <property type="entry name" value="alpha/beta-Hydrolases"/>
    <property type="match status" value="1"/>
</dbReference>
<evidence type="ECO:0000313" key="3">
    <source>
        <dbReference type="EMBL" id="MEY9319463.1"/>
    </source>
</evidence>